<dbReference type="EMBL" id="ANMU01000022">
    <property type="protein sequence ID" value="EMJ84271.1"/>
    <property type="molecule type" value="Genomic_DNA"/>
</dbReference>
<evidence type="ECO:0000313" key="2">
    <source>
        <dbReference type="EMBL" id="EMJ84271.1"/>
    </source>
</evidence>
<keyword evidence="1" id="KW-1133">Transmembrane helix</keyword>
<dbReference type="AlphaFoldDB" id="M6C0J6"/>
<proteinExistence type="predicted"/>
<sequence length="58" mass="6257">MSQNHSILSESLGIGVIVLSFGTNSYFPFKRVDLGYSNSSKGFSLKNCGHISVNFLTG</sequence>
<evidence type="ECO:0000256" key="1">
    <source>
        <dbReference type="SAM" id="Phobius"/>
    </source>
</evidence>
<protein>
    <submittedName>
        <fullName evidence="2">Uncharacterized protein</fullName>
    </submittedName>
</protein>
<keyword evidence="1" id="KW-0472">Membrane</keyword>
<feature type="transmembrane region" description="Helical" evidence="1">
    <location>
        <begin position="12"/>
        <end position="29"/>
    </location>
</feature>
<reference evidence="2 3" key="1">
    <citation type="submission" date="2013-01" db="EMBL/GenBank/DDBJ databases">
        <authorList>
            <person name="Harkins D.M."/>
            <person name="Durkin A.S."/>
            <person name="Brinkac L.M."/>
            <person name="Haft D.H."/>
            <person name="Selengut J.D."/>
            <person name="Sanka R."/>
            <person name="DePew J."/>
            <person name="Purushe J."/>
            <person name="Galloway R.L."/>
            <person name="Vinetz J.M."/>
            <person name="Sutton G.G."/>
            <person name="Nierman W.C."/>
            <person name="Fouts D.E."/>
        </authorList>
    </citation>
    <scope>NUCLEOTIDE SEQUENCE [LARGE SCALE GENOMIC DNA]</scope>
    <source>
        <strain evidence="2 3">Sponselee CDC</strain>
    </source>
</reference>
<dbReference type="Proteomes" id="UP000011873">
    <property type="component" value="Unassembled WGS sequence"/>
</dbReference>
<keyword evidence="1" id="KW-0812">Transmembrane</keyword>
<comment type="caution">
    <text evidence="2">The sequence shown here is derived from an EMBL/GenBank/DDBJ whole genome shotgun (WGS) entry which is preliminary data.</text>
</comment>
<organism evidence="2 3">
    <name type="scientific">Leptospira borgpetersenii serovar Hardjo-bovis str. Sponselee</name>
    <dbReference type="NCBI Taxonomy" id="1303729"/>
    <lineage>
        <taxon>Bacteria</taxon>
        <taxon>Pseudomonadati</taxon>
        <taxon>Spirochaetota</taxon>
        <taxon>Spirochaetia</taxon>
        <taxon>Leptospirales</taxon>
        <taxon>Leptospiraceae</taxon>
        <taxon>Leptospira</taxon>
    </lineage>
</organism>
<gene>
    <name evidence="2" type="ORF">LEP1GSC016_2924</name>
</gene>
<accession>M6C0J6</accession>
<evidence type="ECO:0000313" key="3">
    <source>
        <dbReference type="Proteomes" id="UP000011873"/>
    </source>
</evidence>
<dbReference type="PATRIC" id="fig|1218567.3.peg.582"/>
<name>M6C0J6_LEPBO</name>